<keyword evidence="3" id="KW-0560">Oxidoreductase</keyword>
<dbReference type="STRING" id="264951.A0A443HIT8"/>
<accession>A0A443HIT8</accession>
<keyword evidence="5" id="KW-1185">Reference proteome</keyword>
<dbReference type="PANTHER" id="PTHR24320">
    <property type="entry name" value="RETINOL DEHYDROGENASE"/>
    <property type="match status" value="1"/>
</dbReference>
<dbReference type="InterPro" id="IPR036291">
    <property type="entry name" value="NAD(P)-bd_dom_sf"/>
</dbReference>
<evidence type="ECO:0000256" key="3">
    <source>
        <dbReference type="ARBA" id="ARBA00023002"/>
    </source>
</evidence>
<dbReference type="RefSeq" id="XP_028481334.1">
    <property type="nucleotide sequence ID" value="XM_028633745.1"/>
</dbReference>
<dbReference type="Proteomes" id="UP000283841">
    <property type="component" value="Unassembled WGS sequence"/>
</dbReference>
<evidence type="ECO:0000256" key="2">
    <source>
        <dbReference type="ARBA" id="ARBA00022857"/>
    </source>
</evidence>
<dbReference type="EMBL" id="RCNU01000017">
    <property type="protein sequence ID" value="RWQ91689.1"/>
    <property type="molecule type" value="Genomic_DNA"/>
</dbReference>
<name>A0A443HIT8_BYSSP</name>
<dbReference type="Pfam" id="PF00106">
    <property type="entry name" value="adh_short"/>
    <property type="match status" value="1"/>
</dbReference>
<dbReference type="GO" id="GO:0016491">
    <property type="term" value="F:oxidoreductase activity"/>
    <property type="evidence" value="ECO:0007669"/>
    <property type="project" value="UniProtKB-KW"/>
</dbReference>
<protein>
    <submittedName>
        <fullName evidence="4">Short-chain dehydrogenase</fullName>
    </submittedName>
</protein>
<dbReference type="GeneID" id="39603022"/>
<keyword evidence="2" id="KW-0521">NADP</keyword>
<dbReference type="SUPFAM" id="SSF51735">
    <property type="entry name" value="NAD(P)-binding Rossmann-fold domains"/>
    <property type="match status" value="1"/>
</dbReference>
<comment type="caution">
    <text evidence="4">The sequence shown here is derived from an EMBL/GenBank/DDBJ whole genome shotgun (WGS) entry which is preliminary data.</text>
</comment>
<evidence type="ECO:0000313" key="4">
    <source>
        <dbReference type="EMBL" id="RWQ91689.1"/>
    </source>
</evidence>
<sequence>MSIRKDFTSTTTSSEVVKAYADNVKGRTFLITGAGTQSLGGETAIALARDASPAQLILPGRSINTIGPVIDEIKEINKNVKVYYVPLDLSDPSSTRRAAEEILNNPEIAKIDVVINCAGVMGTPYTQTAYKDKDGKPLELQFSVNHLGHFLFTSIIFEKVRKAAPGARIVNVTSFGHRLSGVQFDNLGFSAGTKYDTVDAYGQSKTANILMARYLADRIPSKDIATFSVHPGGILETRLARHESDTGFVAQALERIKQMPDVDLDPLQHLKNIPQGASTILVAALDPSIQSQSGAYLDDCQIGTAAEYAQNKENSEKLWKLSEEIVGQKFPVSA</sequence>
<reference evidence="4 5" key="1">
    <citation type="journal article" date="2018" name="Front. Microbiol.">
        <title>Genomic and genetic insights into a cosmopolitan fungus, Paecilomyces variotii (Eurotiales).</title>
        <authorList>
            <person name="Urquhart A.S."/>
            <person name="Mondo S.J."/>
            <person name="Makela M.R."/>
            <person name="Hane J.K."/>
            <person name="Wiebenga A."/>
            <person name="He G."/>
            <person name="Mihaltcheva S."/>
            <person name="Pangilinan J."/>
            <person name="Lipzen A."/>
            <person name="Barry K."/>
            <person name="de Vries R.P."/>
            <person name="Grigoriev I.V."/>
            <person name="Idnurm A."/>
        </authorList>
    </citation>
    <scope>NUCLEOTIDE SEQUENCE [LARGE SCALE GENOMIC DNA]</scope>
    <source>
        <strain evidence="4 5">CBS 101075</strain>
    </source>
</reference>
<dbReference type="InterPro" id="IPR002347">
    <property type="entry name" value="SDR_fam"/>
</dbReference>
<dbReference type="VEuPathDB" id="FungiDB:C8Q69DRAFT_531173"/>
<evidence type="ECO:0000256" key="1">
    <source>
        <dbReference type="ARBA" id="ARBA00006484"/>
    </source>
</evidence>
<dbReference type="PANTHER" id="PTHR24320:SF283">
    <property type="entry name" value="RETINOL DEHYDROGENASE 11"/>
    <property type="match status" value="1"/>
</dbReference>
<comment type="similarity">
    <text evidence="1">Belongs to the short-chain dehydrogenases/reductases (SDR) family.</text>
</comment>
<proteinExistence type="inferred from homology"/>
<gene>
    <name evidence="4" type="ORF">C8Q69DRAFT_531173</name>
</gene>
<dbReference type="Gene3D" id="3.40.50.720">
    <property type="entry name" value="NAD(P)-binding Rossmann-like Domain"/>
    <property type="match status" value="1"/>
</dbReference>
<organism evidence="4 5">
    <name type="scientific">Byssochlamys spectabilis</name>
    <name type="common">Paecilomyces variotii</name>
    <dbReference type="NCBI Taxonomy" id="264951"/>
    <lineage>
        <taxon>Eukaryota</taxon>
        <taxon>Fungi</taxon>
        <taxon>Dikarya</taxon>
        <taxon>Ascomycota</taxon>
        <taxon>Pezizomycotina</taxon>
        <taxon>Eurotiomycetes</taxon>
        <taxon>Eurotiomycetidae</taxon>
        <taxon>Eurotiales</taxon>
        <taxon>Thermoascaceae</taxon>
        <taxon>Paecilomyces</taxon>
    </lineage>
</organism>
<dbReference type="AlphaFoldDB" id="A0A443HIT8"/>
<evidence type="ECO:0000313" key="5">
    <source>
        <dbReference type="Proteomes" id="UP000283841"/>
    </source>
</evidence>